<keyword evidence="1" id="KW-0328">Glycosyltransferase</keyword>
<dbReference type="RefSeq" id="WP_329512816.1">
    <property type="nucleotide sequence ID" value="NZ_BAAAYZ010000292.1"/>
</dbReference>
<evidence type="ECO:0000256" key="2">
    <source>
        <dbReference type="ARBA" id="ARBA00022679"/>
    </source>
</evidence>
<feature type="domain" description="Glycosyltransferase subfamily 4-like N-terminal" evidence="4">
    <location>
        <begin position="15"/>
        <end position="164"/>
    </location>
</feature>
<gene>
    <name evidence="5" type="ORF">VXC91_43140</name>
</gene>
<reference evidence="5" key="1">
    <citation type="submission" date="2024-01" db="EMBL/GenBank/DDBJ databases">
        <title>First draft genome sequence data of TA4-1, the type strain of Gram-positive actinobacterium Streptomyces chiangmaiensis.</title>
        <authorList>
            <person name="Yasawong M."/>
            <person name="Nantapong N."/>
        </authorList>
    </citation>
    <scope>NUCLEOTIDE SEQUENCE</scope>
    <source>
        <strain evidence="5">TA4-1</strain>
    </source>
</reference>
<dbReference type="InterPro" id="IPR028098">
    <property type="entry name" value="Glyco_trans_4-like_N"/>
</dbReference>
<feature type="domain" description="Glycosyl transferase family 1" evidence="3">
    <location>
        <begin position="170"/>
        <end position="327"/>
    </location>
</feature>
<keyword evidence="6" id="KW-1185">Reference proteome</keyword>
<dbReference type="CDD" id="cd03809">
    <property type="entry name" value="GT4_MtfB-like"/>
    <property type="match status" value="1"/>
</dbReference>
<keyword evidence="2" id="KW-0808">Transferase</keyword>
<proteinExistence type="predicted"/>
<evidence type="ECO:0000313" key="6">
    <source>
        <dbReference type="Proteomes" id="UP001333996"/>
    </source>
</evidence>
<dbReference type="Pfam" id="PF13439">
    <property type="entry name" value="Glyco_transf_4"/>
    <property type="match status" value="1"/>
</dbReference>
<evidence type="ECO:0000256" key="1">
    <source>
        <dbReference type="ARBA" id="ARBA00022676"/>
    </source>
</evidence>
<dbReference type="Gene3D" id="3.40.50.2000">
    <property type="entry name" value="Glycogen Phosphorylase B"/>
    <property type="match status" value="2"/>
</dbReference>
<dbReference type="EMBL" id="JAYWVC010000395">
    <property type="protein sequence ID" value="MED7828475.1"/>
    <property type="molecule type" value="Genomic_DNA"/>
</dbReference>
<name>A0ABU7FX56_9ACTN</name>
<evidence type="ECO:0000313" key="5">
    <source>
        <dbReference type="EMBL" id="MED7828475.1"/>
    </source>
</evidence>
<accession>A0ABU7FX56</accession>
<comment type="caution">
    <text evidence="5">The sequence shown here is derived from an EMBL/GenBank/DDBJ whole genome shotgun (WGS) entry which is preliminary data.</text>
</comment>
<dbReference type="InterPro" id="IPR001296">
    <property type="entry name" value="Glyco_trans_1"/>
</dbReference>
<evidence type="ECO:0000259" key="4">
    <source>
        <dbReference type="Pfam" id="PF13439"/>
    </source>
</evidence>
<sequence length="349" mass="39818">MRVLFSPDMFVMQRVGGITRYFSELQAGLRESGVDADIFGGLHSNKYIASHRMKSLSRMSGSKRLHLSRGAFTAYALAQRGRQIVHPTYYTAHPIPGRHPHVCTFYDLIHLRYAHLFPPNDIVDRQRFWAHRADRLIAISNATADDMVSLLHVPRSKITVIHLGTHVPAQQERKNPEDYLLYVGTRDRYKNWSIVVEALCARELSDLRLICCGGGAPTQEETQLLKNRRLWHRVEFVQADDETLNRIYQRAVALVYPSLYEGFGLPPLEAMARGVPVVAARTSSLPEVVGDAALLFDPSELEAVVHAISRLLDATTRKEFERRGRQRAKMFPWSRTVQQTMDVYRDLLV</sequence>
<dbReference type="Pfam" id="PF00534">
    <property type="entry name" value="Glycos_transf_1"/>
    <property type="match status" value="1"/>
</dbReference>
<dbReference type="SUPFAM" id="SSF53756">
    <property type="entry name" value="UDP-Glycosyltransferase/glycogen phosphorylase"/>
    <property type="match status" value="1"/>
</dbReference>
<evidence type="ECO:0000259" key="3">
    <source>
        <dbReference type="Pfam" id="PF00534"/>
    </source>
</evidence>
<protein>
    <submittedName>
        <fullName evidence="5">Glycosyltransferase family 1 protein</fullName>
    </submittedName>
</protein>
<dbReference type="PANTHER" id="PTHR46401:SF2">
    <property type="entry name" value="GLYCOSYLTRANSFERASE WBBK-RELATED"/>
    <property type="match status" value="1"/>
</dbReference>
<dbReference type="PANTHER" id="PTHR46401">
    <property type="entry name" value="GLYCOSYLTRANSFERASE WBBK-RELATED"/>
    <property type="match status" value="1"/>
</dbReference>
<dbReference type="Proteomes" id="UP001333996">
    <property type="component" value="Unassembled WGS sequence"/>
</dbReference>
<organism evidence="5 6">
    <name type="scientific">Streptomyces chiangmaiensis</name>
    <dbReference type="NCBI Taxonomy" id="766497"/>
    <lineage>
        <taxon>Bacteria</taxon>
        <taxon>Bacillati</taxon>
        <taxon>Actinomycetota</taxon>
        <taxon>Actinomycetes</taxon>
        <taxon>Kitasatosporales</taxon>
        <taxon>Streptomycetaceae</taxon>
        <taxon>Streptomyces</taxon>
    </lineage>
</organism>